<evidence type="ECO:0000313" key="10">
    <source>
        <dbReference type="EMBL" id="CAF1986617.1"/>
    </source>
</evidence>
<evidence type="ECO:0000313" key="11">
    <source>
        <dbReference type="EMBL" id="CAF2134393.1"/>
    </source>
</evidence>
<dbReference type="GO" id="GO:0003682">
    <property type="term" value="F:chromatin binding"/>
    <property type="evidence" value="ECO:0007669"/>
    <property type="project" value="TreeGrafter"/>
</dbReference>
<dbReference type="EMBL" id="CAJNRE010000094">
    <property type="protein sequence ID" value="CAF1917976.1"/>
    <property type="molecule type" value="Genomic_DNA"/>
</dbReference>
<sequence length="141" mass="15834">MADLDDERLIQDPILRLKAALHAACGKICDQLQIQSNITVDKQVVAAIGDVTFQQIETFCQDLDVFSKHGKRTTINSDDVRLLCRRNPGLFDKIDDVQRSLKPSKPTSRSNNSRSNISSRYDDHNVDITVVESSSDMDDIN</sequence>
<dbReference type="Proteomes" id="UP000663855">
    <property type="component" value="Unassembled WGS sequence"/>
</dbReference>
<comment type="similarity">
    <text evidence="1">Belongs to the TAF9 family. CENP-S/MHF1 subfamily.</text>
</comment>
<dbReference type="EMBL" id="CAJNRF010000894">
    <property type="protein sequence ID" value="CAF1986617.1"/>
    <property type="molecule type" value="Genomic_DNA"/>
</dbReference>
<evidence type="ECO:0000313" key="13">
    <source>
        <dbReference type="EMBL" id="CAF3946414.1"/>
    </source>
</evidence>
<dbReference type="EMBL" id="CAJOBH010009876">
    <property type="protein sequence ID" value="CAF4151242.1"/>
    <property type="molecule type" value="Genomic_DNA"/>
</dbReference>
<reference evidence="10" key="1">
    <citation type="submission" date="2021-02" db="EMBL/GenBank/DDBJ databases">
        <authorList>
            <person name="Nowell W R."/>
        </authorList>
    </citation>
    <scope>NUCLEOTIDE SEQUENCE</scope>
</reference>
<dbReference type="GO" id="GO:0071821">
    <property type="term" value="C:FANCM-MHF complex"/>
    <property type="evidence" value="ECO:0007669"/>
    <property type="project" value="InterPro"/>
</dbReference>
<dbReference type="EMBL" id="CAJNOV010008147">
    <property type="protein sequence ID" value="CAF1312464.1"/>
    <property type="molecule type" value="Genomic_DNA"/>
</dbReference>
<name>A0A816M2P8_9BILA</name>
<evidence type="ECO:0000313" key="14">
    <source>
        <dbReference type="EMBL" id="CAF4151242.1"/>
    </source>
</evidence>
<keyword evidence="5" id="KW-0234">DNA repair</keyword>
<dbReference type="OrthoDB" id="1872155at2759"/>
<evidence type="ECO:0000256" key="5">
    <source>
        <dbReference type="ARBA" id="ARBA00023204"/>
    </source>
</evidence>
<organism evidence="10 16">
    <name type="scientific">Rotaria magnacalcarata</name>
    <dbReference type="NCBI Taxonomy" id="392030"/>
    <lineage>
        <taxon>Eukaryota</taxon>
        <taxon>Metazoa</taxon>
        <taxon>Spiralia</taxon>
        <taxon>Gnathifera</taxon>
        <taxon>Rotifera</taxon>
        <taxon>Eurotatoria</taxon>
        <taxon>Bdelloidea</taxon>
        <taxon>Philodinida</taxon>
        <taxon>Philodinidae</taxon>
        <taxon>Rotaria</taxon>
    </lineage>
</organism>
<evidence type="ECO:0000313" key="15">
    <source>
        <dbReference type="EMBL" id="CAF4970706.1"/>
    </source>
</evidence>
<dbReference type="GO" id="GO:0031297">
    <property type="term" value="P:replication fork processing"/>
    <property type="evidence" value="ECO:0007669"/>
    <property type="project" value="TreeGrafter"/>
</dbReference>
<dbReference type="GO" id="GO:0046982">
    <property type="term" value="F:protein heterodimerization activity"/>
    <property type="evidence" value="ECO:0007669"/>
    <property type="project" value="InterPro"/>
</dbReference>
<evidence type="ECO:0000256" key="1">
    <source>
        <dbReference type="ARBA" id="ARBA00006612"/>
    </source>
</evidence>
<dbReference type="PANTHER" id="PTHR22980">
    <property type="entry name" value="CORTISTATIN"/>
    <property type="match status" value="1"/>
</dbReference>
<dbReference type="Gene3D" id="1.10.20.10">
    <property type="entry name" value="Histone, subunit A"/>
    <property type="match status" value="1"/>
</dbReference>
<evidence type="ECO:0000313" key="16">
    <source>
        <dbReference type="Proteomes" id="UP000663856"/>
    </source>
</evidence>
<dbReference type="EMBL" id="CAJOBF010000025">
    <property type="protein sequence ID" value="CAF3727116.1"/>
    <property type="molecule type" value="Genomic_DNA"/>
</dbReference>
<feature type="compositionally biased region" description="Low complexity" evidence="6">
    <location>
        <begin position="108"/>
        <end position="119"/>
    </location>
</feature>
<dbReference type="EMBL" id="CAJNOW010000019">
    <property type="protein sequence ID" value="CAF1208825.1"/>
    <property type="molecule type" value="Genomic_DNA"/>
</dbReference>
<dbReference type="Proteomes" id="UP000681720">
    <property type="component" value="Unassembled WGS sequence"/>
</dbReference>
<dbReference type="GO" id="GO:0000712">
    <property type="term" value="P:resolution of meiotic recombination intermediates"/>
    <property type="evidence" value="ECO:0007669"/>
    <property type="project" value="TreeGrafter"/>
</dbReference>
<evidence type="ECO:0000313" key="12">
    <source>
        <dbReference type="EMBL" id="CAF3727116.1"/>
    </source>
</evidence>
<dbReference type="EMBL" id="CAJOBI010194074">
    <property type="protein sequence ID" value="CAF4970706.1"/>
    <property type="molecule type" value="Genomic_DNA"/>
</dbReference>
<dbReference type="Proteomes" id="UP000663842">
    <property type="component" value="Unassembled WGS sequence"/>
</dbReference>
<keyword evidence="3" id="KW-0227">DNA damage</keyword>
<keyword evidence="4" id="KW-0238">DNA-binding</keyword>
<evidence type="ECO:0000313" key="9">
    <source>
        <dbReference type="EMBL" id="CAF1917976.1"/>
    </source>
</evidence>
<evidence type="ECO:0000256" key="2">
    <source>
        <dbReference type="ARBA" id="ARBA00016400"/>
    </source>
</evidence>
<dbReference type="GO" id="GO:0006281">
    <property type="term" value="P:DNA repair"/>
    <property type="evidence" value="ECO:0007669"/>
    <property type="project" value="UniProtKB-KW"/>
</dbReference>
<evidence type="ECO:0000313" key="7">
    <source>
        <dbReference type="EMBL" id="CAF1208825.1"/>
    </source>
</evidence>
<evidence type="ECO:0000256" key="3">
    <source>
        <dbReference type="ARBA" id="ARBA00022763"/>
    </source>
</evidence>
<dbReference type="Proteomes" id="UP000676336">
    <property type="component" value="Unassembled WGS sequence"/>
</dbReference>
<dbReference type="CDD" id="cd22919">
    <property type="entry name" value="HFD_CENP-S"/>
    <property type="match status" value="1"/>
</dbReference>
<dbReference type="InterPro" id="IPR029003">
    <property type="entry name" value="CENP-S/Mhf1"/>
</dbReference>
<accession>A0A816M2P8</accession>
<dbReference type="Proteomes" id="UP000681967">
    <property type="component" value="Unassembled WGS sequence"/>
</dbReference>
<feature type="region of interest" description="Disordered" evidence="6">
    <location>
        <begin position="95"/>
        <end position="120"/>
    </location>
</feature>
<evidence type="ECO:0000313" key="8">
    <source>
        <dbReference type="EMBL" id="CAF1312464.1"/>
    </source>
</evidence>
<dbReference type="Proteomes" id="UP000663824">
    <property type="component" value="Unassembled WGS sequence"/>
</dbReference>
<proteinExistence type="inferred from homology"/>
<dbReference type="SUPFAM" id="SSF47113">
    <property type="entry name" value="Histone-fold"/>
    <property type="match status" value="1"/>
</dbReference>
<dbReference type="Pfam" id="PF15630">
    <property type="entry name" value="CENP-S"/>
    <property type="match status" value="1"/>
</dbReference>
<dbReference type="InterPro" id="IPR009072">
    <property type="entry name" value="Histone-fold"/>
</dbReference>
<dbReference type="EMBL" id="CAJNRG010011679">
    <property type="protein sequence ID" value="CAF2134393.1"/>
    <property type="molecule type" value="Genomic_DNA"/>
</dbReference>
<dbReference type="Proteomes" id="UP000663887">
    <property type="component" value="Unassembled WGS sequence"/>
</dbReference>
<dbReference type="GO" id="GO:0003677">
    <property type="term" value="F:DNA binding"/>
    <property type="evidence" value="ECO:0007669"/>
    <property type="project" value="UniProtKB-KW"/>
</dbReference>
<dbReference type="Proteomes" id="UP000663856">
    <property type="component" value="Unassembled WGS sequence"/>
</dbReference>
<evidence type="ECO:0000256" key="6">
    <source>
        <dbReference type="SAM" id="MobiDB-lite"/>
    </source>
</evidence>
<dbReference type="PANTHER" id="PTHR22980:SF0">
    <property type="entry name" value="CENTROMERE PROTEIN S"/>
    <property type="match status" value="1"/>
</dbReference>
<comment type="caution">
    <text evidence="10">The sequence shown here is derived from an EMBL/GenBank/DDBJ whole genome shotgun (WGS) entry which is preliminary data.</text>
</comment>
<dbReference type="Proteomes" id="UP000663834">
    <property type="component" value="Unassembled WGS sequence"/>
</dbReference>
<protein>
    <recommendedName>
        <fullName evidence="2">Centromere protein S</fullName>
    </recommendedName>
</protein>
<dbReference type="EMBL" id="CAJOBJ010002927">
    <property type="protein sequence ID" value="CAF3946414.1"/>
    <property type="molecule type" value="Genomic_DNA"/>
</dbReference>
<evidence type="ECO:0000256" key="4">
    <source>
        <dbReference type="ARBA" id="ARBA00023125"/>
    </source>
</evidence>
<gene>
    <name evidence="14" type="ORF">BYL167_LOCUS21545</name>
    <name evidence="8" type="ORF">CJN711_LOCUS17503</name>
    <name evidence="13" type="ORF">GIL414_LOCUS8849</name>
    <name evidence="7" type="ORF">KQP761_LOCUS226</name>
    <name evidence="9" type="ORF">MBJ925_LOCUS1475</name>
    <name evidence="15" type="ORF">SMN809_LOCUS55147</name>
    <name evidence="12" type="ORF">UXM345_LOCUS585</name>
    <name evidence="10" type="ORF">WKI299_LOCUS4058</name>
    <name evidence="11" type="ORF">XDN619_LOCUS25363</name>
</gene>
<dbReference type="AlphaFoldDB" id="A0A816M2P8"/>